<proteinExistence type="predicted"/>
<feature type="transmembrane region" description="Helical" evidence="1">
    <location>
        <begin position="135"/>
        <end position="156"/>
    </location>
</feature>
<accession>A0A512SW53</accession>
<organism evidence="3 4">
    <name type="scientific">Knoellia locipacati</name>
    <dbReference type="NCBI Taxonomy" id="882824"/>
    <lineage>
        <taxon>Bacteria</taxon>
        <taxon>Bacillati</taxon>
        <taxon>Actinomycetota</taxon>
        <taxon>Actinomycetes</taxon>
        <taxon>Micrococcales</taxon>
        <taxon>Intrasporangiaceae</taxon>
        <taxon>Knoellia</taxon>
    </lineage>
</organism>
<dbReference type="Pfam" id="PF07331">
    <property type="entry name" value="TctB"/>
    <property type="match status" value="1"/>
</dbReference>
<keyword evidence="1" id="KW-1133">Transmembrane helix</keyword>
<name>A0A512SW53_9MICO</name>
<dbReference type="Proteomes" id="UP000321793">
    <property type="component" value="Unassembled WGS sequence"/>
</dbReference>
<dbReference type="RefSeq" id="WP_147061714.1">
    <property type="nucleotide sequence ID" value="NZ_BAABDN010000001.1"/>
</dbReference>
<keyword evidence="1" id="KW-0472">Membrane</keyword>
<evidence type="ECO:0000313" key="3">
    <source>
        <dbReference type="EMBL" id="GEQ12183.1"/>
    </source>
</evidence>
<feature type="domain" description="DUF1468" evidence="2">
    <location>
        <begin position="17"/>
        <end position="159"/>
    </location>
</feature>
<dbReference type="AlphaFoldDB" id="A0A512SW53"/>
<keyword evidence="1" id="KW-0812">Transmembrane</keyword>
<gene>
    <name evidence="3" type="ORF">KLO01_02300</name>
</gene>
<evidence type="ECO:0000256" key="1">
    <source>
        <dbReference type="SAM" id="Phobius"/>
    </source>
</evidence>
<evidence type="ECO:0000313" key="4">
    <source>
        <dbReference type="Proteomes" id="UP000321793"/>
    </source>
</evidence>
<dbReference type="OrthoDB" id="5119225at2"/>
<feature type="transmembrane region" description="Helical" evidence="1">
    <location>
        <begin position="110"/>
        <end position="128"/>
    </location>
</feature>
<feature type="transmembrane region" description="Helical" evidence="1">
    <location>
        <begin position="15"/>
        <end position="36"/>
    </location>
</feature>
<sequence>MSDQVQKRGEGRSEYGVSLLLLALGIVAIVDALGLIERGARGFMTARTVPMFVGGLLILCAVLLAVDIARGGRGEQEEGEDVDLSGGADWRTVALLAAAFAFNAAFIDRLGWPITGAVMFFGSAYALGNRHYVRLAVISVALSLVTWYGFFLGLGVKLPAGLLDGIL</sequence>
<feature type="transmembrane region" description="Helical" evidence="1">
    <location>
        <begin position="48"/>
        <end position="66"/>
    </location>
</feature>
<reference evidence="3 4" key="1">
    <citation type="submission" date="2019-07" db="EMBL/GenBank/DDBJ databases">
        <title>Whole genome shotgun sequence of Knoellia locipacati NBRC 109775.</title>
        <authorList>
            <person name="Hosoyama A."/>
            <person name="Uohara A."/>
            <person name="Ohji S."/>
            <person name="Ichikawa N."/>
        </authorList>
    </citation>
    <scope>NUCLEOTIDE SEQUENCE [LARGE SCALE GENOMIC DNA]</scope>
    <source>
        <strain evidence="3 4">NBRC 109775</strain>
    </source>
</reference>
<dbReference type="InterPro" id="IPR009936">
    <property type="entry name" value="DUF1468"/>
</dbReference>
<comment type="caution">
    <text evidence="3">The sequence shown here is derived from an EMBL/GenBank/DDBJ whole genome shotgun (WGS) entry which is preliminary data.</text>
</comment>
<keyword evidence="4" id="KW-1185">Reference proteome</keyword>
<dbReference type="EMBL" id="BKBA01000002">
    <property type="protein sequence ID" value="GEQ12183.1"/>
    <property type="molecule type" value="Genomic_DNA"/>
</dbReference>
<protein>
    <submittedName>
        <fullName evidence="3">Membrane protein</fullName>
    </submittedName>
</protein>
<evidence type="ECO:0000259" key="2">
    <source>
        <dbReference type="Pfam" id="PF07331"/>
    </source>
</evidence>